<feature type="region of interest" description="Disordered" evidence="1">
    <location>
        <begin position="981"/>
        <end position="1022"/>
    </location>
</feature>
<feature type="region of interest" description="Disordered" evidence="1">
    <location>
        <begin position="366"/>
        <end position="409"/>
    </location>
</feature>
<dbReference type="EMBL" id="JARBHB010000005">
    <property type="protein sequence ID" value="KAJ8883272.1"/>
    <property type="molecule type" value="Genomic_DNA"/>
</dbReference>
<gene>
    <name evidence="2" type="ORF">PR048_015115</name>
</gene>
<evidence type="ECO:0000256" key="1">
    <source>
        <dbReference type="SAM" id="MobiDB-lite"/>
    </source>
</evidence>
<evidence type="ECO:0000313" key="3">
    <source>
        <dbReference type="Proteomes" id="UP001159363"/>
    </source>
</evidence>
<proteinExistence type="predicted"/>
<protein>
    <submittedName>
        <fullName evidence="2">Uncharacterized protein</fullName>
    </submittedName>
</protein>
<organism evidence="2 3">
    <name type="scientific">Dryococelus australis</name>
    <dbReference type="NCBI Taxonomy" id="614101"/>
    <lineage>
        <taxon>Eukaryota</taxon>
        <taxon>Metazoa</taxon>
        <taxon>Ecdysozoa</taxon>
        <taxon>Arthropoda</taxon>
        <taxon>Hexapoda</taxon>
        <taxon>Insecta</taxon>
        <taxon>Pterygota</taxon>
        <taxon>Neoptera</taxon>
        <taxon>Polyneoptera</taxon>
        <taxon>Phasmatodea</taxon>
        <taxon>Verophasmatodea</taxon>
        <taxon>Anareolatae</taxon>
        <taxon>Phasmatidae</taxon>
        <taxon>Eurycanthinae</taxon>
        <taxon>Dryococelus</taxon>
    </lineage>
</organism>
<sequence>MTARASLRSIQGHVTAAGDTPVSTSTISRRLAERYLSSRLDRRIRVWRRPGQRHDPRFIVEMHTTSTRGLMVWGTIPASHWWRLKEPYRRGYKSRKFCYHVYSPSWCSLTTSFSSKLMPGFTLRLGISVLPLWCKPASLASNVPRPLAHQERVGPHWAASSVSGNYGGFEGSVVPVVAGFSQNILSLYASIPNRIATCIPAVVQRLDHAAPTKANPVRFPVGKEEGGGRSRIFSCGNRWQTMPLLGGFSRSSPVRPVLAFQRCSILTSLRSRWMGGGEELGKGVGTDGREGSTVNGLHANWSVIYGVQKRDGAARKRSRHEGTIRATLTRTPSASSLLRARRALTLLASFTDTIAVGHGAGDVCQGVTSSSGPTRGQSDSTHVRDMRTESLPRRNRAASSRPPDYKGRAVYTPHGTILVTSCLNGFPRSPPAAVAALTTSRACCYPNHNLSSTHTPRLSLYLAYTSLVPRRLPYLTVVAPHSPPSAFTHSRLHSSVSHPLVHSSHEHLTRRRPAISSRRPHLTSLTHARQMASVKDCRPLGCGNVCSVLGRHLESSPTRVMRQPFSPEHSCVVAKHIGNSSRREEVCDASKSRRCRPSRDSLKGGEDIHERIVPGRGEGDVGLRLRRGAAEPAPAAARNNTLNITRAKPTGSASFLVKITIAKLPQNDLLKDAFGKFASHERASSYAVMETVNKLHVAYGLRITTCGHFVSVFFSPCHRRDELLVAHPQDDLSGSLWLVGWGIQLSGLVIAKGLYYCNAPSDACGLHDASCSVPHLDHCPDNVHVASYNLPTSGPPLCNQLYPKHVSAWKNVSSAWRKSQKFGSQCAGFQVIPSIAATRGRRTFWARSSQVQQPRLACIGSLEWPFAPNACDHKAIGEVILPYNSVAHEIPIELGPPACDGEGQFGDDGRQGSDKWYQRETTGRVESGIEPAGQESVADEMLPSTRWRNIHNLKSSGAVFLYPNVTKLGLSPSHHVCVRGENNAESGGRPSAPKSRKRVVEECGVKERRGQNKKKKRGRSTNERETDKVCVCGVSGEGAEERAKNGDGGWVGRCIRGGSFLTNFPSYICAPRAWMCAE</sequence>
<name>A0ABQ9HG26_9NEOP</name>
<feature type="compositionally biased region" description="Basic and acidic residues" evidence="1">
    <location>
        <begin position="381"/>
        <end position="392"/>
    </location>
</feature>
<evidence type="ECO:0000313" key="2">
    <source>
        <dbReference type="EMBL" id="KAJ8883272.1"/>
    </source>
</evidence>
<feature type="compositionally biased region" description="Polar residues" evidence="1">
    <location>
        <begin position="366"/>
        <end position="380"/>
    </location>
</feature>
<accession>A0ABQ9HG26</accession>
<keyword evidence="3" id="KW-1185">Reference proteome</keyword>
<reference evidence="2 3" key="1">
    <citation type="submission" date="2023-02" db="EMBL/GenBank/DDBJ databases">
        <title>LHISI_Scaffold_Assembly.</title>
        <authorList>
            <person name="Stuart O.P."/>
            <person name="Cleave R."/>
            <person name="Magrath M.J.L."/>
            <person name="Mikheyev A.S."/>
        </authorList>
    </citation>
    <scope>NUCLEOTIDE SEQUENCE [LARGE SCALE GENOMIC DNA]</scope>
    <source>
        <strain evidence="2">Daus_M_001</strain>
        <tissue evidence="2">Leg muscle</tissue>
    </source>
</reference>
<comment type="caution">
    <text evidence="2">The sequence shown here is derived from an EMBL/GenBank/DDBJ whole genome shotgun (WGS) entry which is preliminary data.</text>
</comment>
<feature type="compositionally biased region" description="Basic and acidic residues" evidence="1">
    <location>
        <begin position="998"/>
        <end position="1010"/>
    </location>
</feature>
<dbReference type="Proteomes" id="UP001159363">
    <property type="component" value="Chromosome 4"/>
</dbReference>